<feature type="region of interest" description="Disordered" evidence="1">
    <location>
        <begin position="58"/>
        <end position="100"/>
    </location>
</feature>
<dbReference type="Proteomes" id="UP000762676">
    <property type="component" value="Unassembled WGS sequence"/>
</dbReference>
<reference evidence="2 3" key="1">
    <citation type="journal article" date="2021" name="Elife">
        <title>Chloroplast acquisition without the gene transfer in kleptoplastic sea slugs, Plakobranchus ocellatus.</title>
        <authorList>
            <person name="Maeda T."/>
            <person name="Takahashi S."/>
            <person name="Yoshida T."/>
            <person name="Shimamura S."/>
            <person name="Takaki Y."/>
            <person name="Nagai Y."/>
            <person name="Toyoda A."/>
            <person name="Suzuki Y."/>
            <person name="Arimoto A."/>
            <person name="Ishii H."/>
            <person name="Satoh N."/>
            <person name="Nishiyama T."/>
            <person name="Hasebe M."/>
            <person name="Maruyama T."/>
            <person name="Minagawa J."/>
            <person name="Obokata J."/>
            <person name="Shigenobu S."/>
        </authorList>
    </citation>
    <scope>NUCLEOTIDE SEQUENCE [LARGE SCALE GENOMIC DNA]</scope>
</reference>
<sequence>MNYLFPLHQTKLPYLDNMELHVPYFHPSGHHQPNHLLNSQSSSKSTTLTRSFTAISRESVSEVQKSAKKVRKKPFSGKKSTCRKQDSNLGPPGPKAERLRHTVRKTPDRLWNDDPRVRSRVSARVCEDLACSSRVRPSRFDTRNHAVYGWVCGGNVSLCGSSLRLPDEAVPV</sequence>
<protein>
    <submittedName>
        <fullName evidence="2">Uncharacterized protein</fullName>
    </submittedName>
</protein>
<evidence type="ECO:0000313" key="3">
    <source>
        <dbReference type="Proteomes" id="UP000762676"/>
    </source>
</evidence>
<gene>
    <name evidence="2" type="ORF">ElyMa_002750200</name>
</gene>
<keyword evidence="3" id="KW-1185">Reference proteome</keyword>
<organism evidence="2 3">
    <name type="scientific">Elysia marginata</name>
    <dbReference type="NCBI Taxonomy" id="1093978"/>
    <lineage>
        <taxon>Eukaryota</taxon>
        <taxon>Metazoa</taxon>
        <taxon>Spiralia</taxon>
        <taxon>Lophotrochozoa</taxon>
        <taxon>Mollusca</taxon>
        <taxon>Gastropoda</taxon>
        <taxon>Heterobranchia</taxon>
        <taxon>Euthyneura</taxon>
        <taxon>Panpulmonata</taxon>
        <taxon>Sacoglossa</taxon>
        <taxon>Placobranchoidea</taxon>
        <taxon>Plakobranchidae</taxon>
        <taxon>Elysia</taxon>
    </lineage>
</organism>
<comment type="caution">
    <text evidence="2">The sequence shown here is derived from an EMBL/GenBank/DDBJ whole genome shotgun (WGS) entry which is preliminary data.</text>
</comment>
<evidence type="ECO:0000256" key="1">
    <source>
        <dbReference type="SAM" id="MobiDB-lite"/>
    </source>
</evidence>
<evidence type="ECO:0000313" key="2">
    <source>
        <dbReference type="EMBL" id="GFR97632.1"/>
    </source>
</evidence>
<dbReference type="AlphaFoldDB" id="A0AAV4HHL4"/>
<name>A0AAV4HHL4_9GAST</name>
<feature type="compositionally biased region" description="Basic residues" evidence="1">
    <location>
        <begin position="66"/>
        <end position="82"/>
    </location>
</feature>
<dbReference type="EMBL" id="BMAT01005640">
    <property type="protein sequence ID" value="GFR97632.1"/>
    <property type="molecule type" value="Genomic_DNA"/>
</dbReference>
<accession>A0AAV4HHL4</accession>
<feature type="compositionally biased region" description="Polar residues" evidence="1">
    <location>
        <begin position="35"/>
        <end position="50"/>
    </location>
</feature>
<feature type="region of interest" description="Disordered" evidence="1">
    <location>
        <begin position="31"/>
        <end position="50"/>
    </location>
</feature>
<proteinExistence type="predicted"/>